<protein>
    <submittedName>
        <fullName evidence="2">Uncharacterized protein</fullName>
    </submittedName>
</protein>
<evidence type="ECO:0000313" key="3">
    <source>
        <dbReference type="Proteomes" id="UP000015106"/>
    </source>
</evidence>
<name>A0A8R7R3H2_TRIUA</name>
<evidence type="ECO:0000313" key="2">
    <source>
        <dbReference type="EnsemblPlants" id="TuG1812G0700003343.01.T01.cds270958"/>
    </source>
</evidence>
<sequence>VPAAVAPHPSDPDNPCHPLPSPVVIVVPLRRSISLTEPRPPAPWSTLPAGGHPNCARTRRGLTSPPLCLPQGSPPLPRAAMHKDTAASPWYIHLHFLGALLAGS</sequence>
<dbReference type="Proteomes" id="UP000015106">
    <property type="component" value="Chromosome 7"/>
</dbReference>
<accession>A0A8R7R3H2</accession>
<dbReference type="AlphaFoldDB" id="A0A8R7R3H2"/>
<evidence type="ECO:0000256" key="1">
    <source>
        <dbReference type="SAM" id="MobiDB-lite"/>
    </source>
</evidence>
<reference evidence="2" key="2">
    <citation type="submission" date="2018-03" db="EMBL/GenBank/DDBJ databases">
        <title>The Triticum urartu genome reveals the dynamic nature of wheat genome evolution.</title>
        <authorList>
            <person name="Ling H."/>
            <person name="Ma B."/>
            <person name="Shi X."/>
            <person name="Liu H."/>
            <person name="Dong L."/>
            <person name="Sun H."/>
            <person name="Cao Y."/>
            <person name="Gao Q."/>
            <person name="Zheng S."/>
            <person name="Li Y."/>
            <person name="Yu Y."/>
            <person name="Du H."/>
            <person name="Qi M."/>
            <person name="Li Y."/>
            <person name="Yu H."/>
            <person name="Cui Y."/>
            <person name="Wang N."/>
            <person name="Chen C."/>
            <person name="Wu H."/>
            <person name="Zhao Y."/>
            <person name="Zhang J."/>
            <person name="Li Y."/>
            <person name="Zhou W."/>
            <person name="Zhang B."/>
            <person name="Hu W."/>
            <person name="Eijk M."/>
            <person name="Tang J."/>
            <person name="Witsenboer H."/>
            <person name="Zhao S."/>
            <person name="Li Z."/>
            <person name="Zhang A."/>
            <person name="Wang D."/>
            <person name="Liang C."/>
        </authorList>
    </citation>
    <scope>NUCLEOTIDE SEQUENCE [LARGE SCALE GENOMIC DNA]</scope>
    <source>
        <strain evidence="2">cv. G1812</strain>
    </source>
</reference>
<keyword evidence="3" id="KW-1185">Reference proteome</keyword>
<organism evidence="2 3">
    <name type="scientific">Triticum urartu</name>
    <name type="common">Red wild einkorn</name>
    <name type="synonym">Crithodium urartu</name>
    <dbReference type="NCBI Taxonomy" id="4572"/>
    <lineage>
        <taxon>Eukaryota</taxon>
        <taxon>Viridiplantae</taxon>
        <taxon>Streptophyta</taxon>
        <taxon>Embryophyta</taxon>
        <taxon>Tracheophyta</taxon>
        <taxon>Spermatophyta</taxon>
        <taxon>Magnoliopsida</taxon>
        <taxon>Liliopsida</taxon>
        <taxon>Poales</taxon>
        <taxon>Poaceae</taxon>
        <taxon>BOP clade</taxon>
        <taxon>Pooideae</taxon>
        <taxon>Triticodae</taxon>
        <taxon>Triticeae</taxon>
        <taxon>Triticinae</taxon>
        <taxon>Triticum</taxon>
    </lineage>
</organism>
<feature type="region of interest" description="Disordered" evidence="1">
    <location>
        <begin position="37"/>
        <end position="81"/>
    </location>
</feature>
<reference evidence="2" key="3">
    <citation type="submission" date="2022-06" db="UniProtKB">
        <authorList>
            <consortium name="EnsemblPlants"/>
        </authorList>
    </citation>
    <scope>IDENTIFICATION</scope>
</reference>
<proteinExistence type="predicted"/>
<dbReference type="Gramene" id="TuG1812G0700003343.01.T01">
    <property type="protein sequence ID" value="TuG1812G0700003343.01.T01.cds270958"/>
    <property type="gene ID" value="TuG1812G0700003343.01"/>
</dbReference>
<dbReference type="EnsemblPlants" id="TuG1812G0700003343.01.T01">
    <property type="protein sequence ID" value="TuG1812G0700003343.01.T01.cds270958"/>
    <property type="gene ID" value="TuG1812G0700003343.01"/>
</dbReference>
<reference evidence="3" key="1">
    <citation type="journal article" date="2013" name="Nature">
        <title>Draft genome of the wheat A-genome progenitor Triticum urartu.</title>
        <authorList>
            <person name="Ling H.Q."/>
            <person name="Zhao S."/>
            <person name="Liu D."/>
            <person name="Wang J."/>
            <person name="Sun H."/>
            <person name="Zhang C."/>
            <person name="Fan H."/>
            <person name="Li D."/>
            <person name="Dong L."/>
            <person name="Tao Y."/>
            <person name="Gao C."/>
            <person name="Wu H."/>
            <person name="Li Y."/>
            <person name="Cui Y."/>
            <person name="Guo X."/>
            <person name="Zheng S."/>
            <person name="Wang B."/>
            <person name="Yu K."/>
            <person name="Liang Q."/>
            <person name="Yang W."/>
            <person name="Lou X."/>
            <person name="Chen J."/>
            <person name="Feng M."/>
            <person name="Jian J."/>
            <person name="Zhang X."/>
            <person name="Luo G."/>
            <person name="Jiang Y."/>
            <person name="Liu J."/>
            <person name="Wang Z."/>
            <person name="Sha Y."/>
            <person name="Zhang B."/>
            <person name="Wu H."/>
            <person name="Tang D."/>
            <person name="Shen Q."/>
            <person name="Xue P."/>
            <person name="Zou S."/>
            <person name="Wang X."/>
            <person name="Liu X."/>
            <person name="Wang F."/>
            <person name="Yang Y."/>
            <person name="An X."/>
            <person name="Dong Z."/>
            <person name="Zhang K."/>
            <person name="Zhang X."/>
            <person name="Luo M.C."/>
            <person name="Dvorak J."/>
            <person name="Tong Y."/>
            <person name="Wang J."/>
            <person name="Yang H."/>
            <person name="Li Z."/>
            <person name="Wang D."/>
            <person name="Zhang A."/>
            <person name="Wang J."/>
        </authorList>
    </citation>
    <scope>NUCLEOTIDE SEQUENCE</scope>
    <source>
        <strain evidence="3">cv. G1812</strain>
    </source>
</reference>